<proteinExistence type="predicted"/>
<dbReference type="PROSITE" id="PS50110">
    <property type="entry name" value="RESPONSE_REGULATORY"/>
    <property type="match status" value="1"/>
</dbReference>
<keyword evidence="5" id="KW-0804">Transcription</keyword>
<dbReference type="SUPFAM" id="SSF52172">
    <property type="entry name" value="CheY-like"/>
    <property type="match status" value="1"/>
</dbReference>
<keyword evidence="9" id="KW-1185">Reference proteome</keyword>
<evidence type="ECO:0000256" key="6">
    <source>
        <dbReference type="PROSITE-ProRule" id="PRU00169"/>
    </source>
</evidence>
<evidence type="ECO:0000313" key="9">
    <source>
        <dbReference type="Proteomes" id="UP001235840"/>
    </source>
</evidence>
<dbReference type="SMART" id="SM00448">
    <property type="entry name" value="REC"/>
    <property type="match status" value="1"/>
</dbReference>
<evidence type="ECO:0000259" key="7">
    <source>
        <dbReference type="PROSITE" id="PS50110"/>
    </source>
</evidence>
<dbReference type="InterPro" id="IPR001867">
    <property type="entry name" value="OmpR/PhoB-type_DNA-bd"/>
</dbReference>
<comment type="caution">
    <text evidence="8">The sequence shown here is derived from an EMBL/GenBank/DDBJ whole genome shotgun (WGS) entry which is preliminary data.</text>
</comment>
<dbReference type="InterPro" id="IPR001789">
    <property type="entry name" value="Sig_transdc_resp-reg_receiver"/>
</dbReference>
<evidence type="ECO:0000256" key="1">
    <source>
        <dbReference type="ARBA" id="ARBA00004496"/>
    </source>
</evidence>
<dbReference type="Pfam" id="PF00072">
    <property type="entry name" value="Response_reg"/>
    <property type="match status" value="1"/>
</dbReference>
<feature type="modified residue" description="4-aspartylphosphate" evidence="6">
    <location>
        <position position="53"/>
    </location>
</feature>
<feature type="domain" description="Response regulatory" evidence="7">
    <location>
        <begin position="2"/>
        <end position="116"/>
    </location>
</feature>
<dbReference type="InterPro" id="IPR011990">
    <property type="entry name" value="TPR-like_helical_dom_sf"/>
</dbReference>
<dbReference type="InterPro" id="IPR036388">
    <property type="entry name" value="WH-like_DNA-bd_sf"/>
</dbReference>
<organism evidence="8 9">
    <name type="scientific">Caldalkalibacillus horti</name>
    <dbReference type="NCBI Taxonomy" id="77523"/>
    <lineage>
        <taxon>Bacteria</taxon>
        <taxon>Bacillati</taxon>
        <taxon>Bacillota</taxon>
        <taxon>Bacilli</taxon>
        <taxon>Bacillales</taxon>
        <taxon>Bacillaceae</taxon>
        <taxon>Caldalkalibacillus</taxon>
    </lineage>
</organism>
<keyword evidence="6" id="KW-0597">Phosphoprotein</keyword>
<evidence type="ECO:0000313" key="8">
    <source>
        <dbReference type="EMBL" id="MDQ0166476.1"/>
    </source>
</evidence>
<protein>
    <submittedName>
        <fullName evidence="8">Two-component SAPR family response regulator</fullName>
    </submittedName>
</protein>
<dbReference type="Gene3D" id="3.40.50.2300">
    <property type="match status" value="1"/>
</dbReference>
<dbReference type="SUPFAM" id="SSF46894">
    <property type="entry name" value="C-terminal effector domain of the bipartite response regulators"/>
    <property type="match status" value="1"/>
</dbReference>
<dbReference type="Pfam" id="PF00486">
    <property type="entry name" value="Trans_reg_C"/>
    <property type="match status" value="1"/>
</dbReference>
<sequence length="366" mass="42564">MKVIIIDDEQAMLAIMQRMLRRIENIEIIGGFQSVKDALLFTQNTVVDIAFVDIMIADESGLELARQLRAGQKNMEIVFVTSHREYAVDAFDTYPLDYMVKPVSQKRLIQTIERAREKNNKPPKEMDVNRLVVKALGGLEVSSVDAGKVKFISKKSQELFAFLLLGRGRAVSRDRVIDEVFPEMPLENAVGYLNTAVYQLRKALQSHGLKSIVRTFDEQFMLEMTHIDADFISFESYVYRVKEWNEFTVKEALEWEKSFTGDLYENKFYTWSVPEQEGLAIRYHDFAIRLVRWLLTNNQVTQSILIARKIVSRNELDEEANVFLMKAYRAAKDYQSFRSHYEHFIKVYQKEMGSLPAIGKESFFEK</sequence>
<evidence type="ECO:0000256" key="3">
    <source>
        <dbReference type="ARBA" id="ARBA00023015"/>
    </source>
</evidence>
<accession>A0ABT9VZQ1</accession>
<dbReference type="EMBL" id="JAUSTY010000009">
    <property type="protein sequence ID" value="MDQ0166476.1"/>
    <property type="molecule type" value="Genomic_DNA"/>
</dbReference>
<dbReference type="InterPro" id="IPR016032">
    <property type="entry name" value="Sig_transdc_resp-reg_C-effctor"/>
</dbReference>
<dbReference type="Gene3D" id="1.25.40.10">
    <property type="entry name" value="Tetratricopeptide repeat domain"/>
    <property type="match status" value="1"/>
</dbReference>
<comment type="subcellular location">
    <subcellularLocation>
        <location evidence="1">Cytoplasm</location>
    </subcellularLocation>
</comment>
<dbReference type="InterPro" id="IPR011006">
    <property type="entry name" value="CheY-like_superfamily"/>
</dbReference>
<evidence type="ECO:0000256" key="4">
    <source>
        <dbReference type="ARBA" id="ARBA00023125"/>
    </source>
</evidence>
<dbReference type="InterPro" id="IPR051677">
    <property type="entry name" value="AfsR-DnrI-RedD_regulator"/>
</dbReference>
<dbReference type="Gene3D" id="1.10.10.10">
    <property type="entry name" value="Winged helix-like DNA-binding domain superfamily/Winged helix DNA-binding domain"/>
    <property type="match status" value="1"/>
</dbReference>
<dbReference type="Proteomes" id="UP001235840">
    <property type="component" value="Unassembled WGS sequence"/>
</dbReference>
<gene>
    <name evidence="8" type="ORF">J2S11_002380</name>
</gene>
<keyword evidence="4" id="KW-0238">DNA-binding</keyword>
<evidence type="ECO:0000256" key="5">
    <source>
        <dbReference type="ARBA" id="ARBA00023163"/>
    </source>
</evidence>
<evidence type="ECO:0000256" key="2">
    <source>
        <dbReference type="ARBA" id="ARBA00023012"/>
    </source>
</evidence>
<name>A0ABT9VZQ1_9BACI</name>
<keyword evidence="2" id="KW-0902">Two-component regulatory system</keyword>
<reference evidence="8 9" key="1">
    <citation type="submission" date="2023-07" db="EMBL/GenBank/DDBJ databases">
        <title>Genomic Encyclopedia of Type Strains, Phase IV (KMG-IV): sequencing the most valuable type-strain genomes for metagenomic binning, comparative biology and taxonomic classification.</title>
        <authorList>
            <person name="Goeker M."/>
        </authorList>
    </citation>
    <scope>NUCLEOTIDE SEQUENCE [LARGE SCALE GENOMIC DNA]</scope>
    <source>
        <strain evidence="8 9">DSM 12751</strain>
    </source>
</reference>
<keyword evidence="3" id="KW-0805">Transcription regulation</keyword>
<dbReference type="PANTHER" id="PTHR35807">
    <property type="entry name" value="TRANSCRIPTIONAL REGULATOR REDD-RELATED"/>
    <property type="match status" value="1"/>
</dbReference>